<keyword evidence="2" id="KW-1185">Reference proteome</keyword>
<sequence>MIIIHQRGSEKATDKLRPFQYHIHHKAFVRLEQRTRHIRTYTESYNIMHAVSNGFITSNVNNHAPCNFGSCNKHRILTDLSDSYNEHIFTPESSPPLDSFKTNSSKSKLILPPLLIGLRKPD</sequence>
<dbReference type="EMBL" id="JAEPRE010000225">
    <property type="protein sequence ID" value="KAG2230064.1"/>
    <property type="molecule type" value="Genomic_DNA"/>
</dbReference>
<dbReference type="AlphaFoldDB" id="A0A8H7VWU0"/>
<dbReference type="Proteomes" id="UP000613177">
    <property type="component" value="Unassembled WGS sequence"/>
</dbReference>
<evidence type="ECO:0000313" key="2">
    <source>
        <dbReference type="Proteomes" id="UP000613177"/>
    </source>
</evidence>
<protein>
    <submittedName>
        <fullName evidence="1">Uncharacterized protein</fullName>
    </submittedName>
</protein>
<reference evidence="1" key="1">
    <citation type="submission" date="2021-01" db="EMBL/GenBank/DDBJ databases">
        <title>Metabolic potential, ecology and presence of endohyphal bacteria is reflected in genomic diversity of Mucoromycotina.</title>
        <authorList>
            <person name="Muszewska A."/>
            <person name="Okrasinska A."/>
            <person name="Steczkiewicz K."/>
            <person name="Drgas O."/>
            <person name="Orlowska M."/>
            <person name="Perlinska-Lenart U."/>
            <person name="Aleksandrzak-Piekarczyk T."/>
            <person name="Szatraj K."/>
            <person name="Zielenkiewicz U."/>
            <person name="Pilsyk S."/>
            <person name="Malc E."/>
            <person name="Mieczkowski P."/>
            <person name="Kruszewska J.S."/>
            <person name="Biernat P."/>
            <person name="Pawlowska J."/>
        </authorList>
    </citation>
    <scope>NUCLEOTIDE SEQUENCE</scope>
    <source>
        <strain evidence="1">WA0000018081</strain>
    </source>
</reference>
<evidence type="ECO:0000313" key="1">
    <source>
        <dbReference type="EMBL" id="KAG2230064.1"/>
    </source>
</evidence>
<gene>
    <name evidence="1" type="ORF">INT48_005392</name>
</gene>
<name>A0A8H7VWU0_9FUNG</name>
<proteinExistence type="predicted"/>
<accession>A0A8H7VWU0</accession>
<comment type="caution">
    <text evidence="1">The sequence shown here is derived from an EMBL/GenBank/DDBJ whole genome shotgun (WGS) entry which is preliminary data.</text>
</comment>
<organism evidence="1 2">
    <name type="scientific">Thamnidium elegans</name>
    <dbReference type="NCBI Taxonomy" id="101142"/>
    <lineage>
        <taxon>Eukaryota</taxon>
        <taxon>Fungi</taxon>
        <taxon>Fungi incertae sedis</taxon>
        <taxon>Mucoromycota</taxon>
        <taxon>Mucoromycotina</taxon>
        <taxon>Mucoromycetes</taxon>
        <taxon>Mucorales</taxon>
        <taxon>Mucorineae</taxon>
        <taxon>Mucoraceae</taxon>
        <taxon>Thamnidium</taxon>
    </lineage>
</organism>